<organism evidence="1 2">
    <name type="scientific">Burkholderia cenocepacia</name>
    <dbReference type="NCBI Taxonomy" id="95486"/>
    <lineage>
        <taxon>Bacteria</taxon>
        <taxon>Pseudomonadati</taxon>
        <taxon>Pseudomonadota</taxon>
        <taxon>Betaproteobacteria</taxon>
        <taxon>Burkholderiales</taxon>
        <taxon>Burkholderiaceae</taxon>
        <taxon>Burkholderia</taxon>
        <taxon>Burkholderia cepacia complex</taxon>
    </lineage>
</organism>
<sequence length="79" mass="9074">MSRWMAPRRAGPCGARATCCSRVVREAGAPMSQTRHAFDRRRHRWRKYESRAGIYRGPDRPLRPAQPRRAGATRPDSRG</sequence>
<accession>A0A1V2VQL7</accession>
<protein>
    <submittedName>
        <fullName evidence="1">Uncharacterized protein</fullName>
    </submittedName>
</protein>
<proteinExistence type="predicted"/>
<dbReference type="AlphaFoldDB" id="A0A1V2VQL7"/>
<name>A0A1V2VQL7_9BURK</name>
<evidence type="ECO:0000313" key="1">
    <source>
        <dbReference type="EMBL" id="ONU73570.1"/>
    </source>
</evidence>
<dbReference type="EMBL" id="MUTJ01000111">
    <property type="protein sequence ID" value="ONU73570.1"/>
    <property type="molecule type" value="Genomic_DNA"/>
</dbReference>
<reference evidence="1 2" key="1">
    <citation type="submission" date="2016-08" db="EMBL/GenBank/DDBJ databases">
        <authorList>
            <person name="Seilhamer J.J."/>
        </authorList>
    </citation>
    <scope>NUCLEOTIDE SEQUENCE [LARGE SCALE GENOMIC DNA]</scope>
    <source>
        <strain evidence="1 2">VC14762</strain>
    </source>
</reference>
<evidence type="ECO:0000313" key="2">
    <source>
        <dbReference type="Proteomes" id="UP000188543"/>
    </source>
</evidence>
<dbReference type="OrthoDB" id="9035869at2"/>
<gene>
    <name evidence="1" type="ORF">A8E72_39845</name>
</gene>
<dbReference type="Proteomes" id="UP000188543">
    <property type="component" value="Unassembled WGS sequence"/>
</dbReference>
<comment type="caution">
    <text evidence="1">The sequence shown here is derived from an EMBL/GenBank/DDBJ whole genome shotgun (WGS) entry which is preliminary data.</text>
</comment>